<reference evidence="1" key="1">
    <citation type="submission" date="2024-05" db="EMBL/GenBank/DDBJ databases">
        <authorList>
            <person name="Cai S.Y."/>
            <person name="Jin L.M."/>
            <person name="Li H.R."/>
        </authorList>
    </citation>
    <scope>NUCLEOTIDE SEQUENCE</scope>
    <source>
        <strain evidence="1">A5-74</strain>
    </source>
</reference>
<protein>
    <recommendedName>
        <fullName evidence="2">META domain-containing protein</fullName>
    </recommendedName>
</protein>
<proteinExistence type="predicted"/>
<dbReference type="AlphaFoldDB" id="A0AAU8DSA1"/>
<evidence type="ECO:0008006" key="2">
    <source>
        <dbReference type="Google" id="ProtNLM"/>
    </source>
</evidence>
<evidence type="ECO:0000313" key="1">
    <source>
        <dbReference type="EMBL" id="XCG65178.1"/>
    </source>
</evidence>
<organism evidence="1">
    <name type="scientific">Nakamurella sp. A5-74</name>
    <dbReference type="NCBI Taxonomy" id="3158264"/>
    <lineage>
        <taxon>Bacteria</taxon>
        <taxon>Bacillati</taxon>
        <taxon>Actinomycetota</taxon>
        <taxon>Actinomycetes</taxon>
        <taxon>Nakamurellales</taxon>
        <taxon>Nakamurellaceae</taxon>
        <taxon>Nakamurella</taxon>
    </lineage>
</organism>
<gene>
    <name evidence="1" type="ORF">ABLG96_07750</name>
</gene>
<name>A0AAU8DSA1_9ACTN</name>
<sequence>MLLAVPLIRAPESAPPGPGNGVVTASTGVTPVDDVEDVLGGDTWYGVAIVAQGKSLALSAPQPAEDSMRIKLDGNGLSGYDGCHWFNAARALLESAPSNTVALTVTANSCGPDPVGSKEFYDALKSGPKSWVLDRGLLVLTSGSIEISFSKDRTARPPSSATVLSSEQDVVDFIGTSTWYAAAIFTNGQAVDLAKPLSAEQAMRLRIVGNSIEAYDGCGWIGADVSIVTSNSSVPAQLSYAGTECSPPPGGQSEFYAALQEGSKSWSMMGGDLVLRAGIYEVTFDSTPSTQLIVAAPSRQDVARLLGSKTWYVTKILTNSEPIAISRPVDPEQAMRLQLSRTGMQGYDGCNWIGTSAALMSSGAPTTVALSQNGRLCEPTPAGQKEFMVALQARDKWWFVNRGGVVLQAAGYEITFNASALPPSAATSSTG</sequence>
<dbReference type="RefSeq" id="WP_353650788.1">
    <property type="nucleotide sequence ID" value="NZ_CP159218.1"/>
</dbReference>
<accession>A0AAU8DSA1</accession>
<dbReference type="EMBL" id="CP159218">
    <property type="protein sequence ID" value="XCG65178.1"/>
    <property type="molecule type" value="Genomic_DNA"/>
</dbReference>